<name>A0A841N303_9BACT</name>
<evidence type="ECO:0000259" key="1">
    <source>
        <dbReference type="PROSITE" id="PS50042"/>
    </source>
</evidence>
<gene>
    <name evidence="2" type="ORF">FHS59_004679</name>
</gene>
<keyword evidence="3" id="KW-1185">Reference proteome</keyword>
<dbReference type="InterPro" id="IPR000595">
    <property type="entry name" value="cNMP-bd_dom"/>
</dbReference>
<dbReference type="AlphaFoldDB" id="A0A841N303"/>
<dbReference type="InterPro" id="IPR018490">
    <property type="entry name" value="cNMP-bd_dom_sf"/>
</dbReference>
<dbReference type="EMBL" id="JACIJO010000007">
    <property type="protein sequence ID" value="MBB6329015.1"/>
    <property type="molecule type" value="Genomic_DNA"/>
</dbReference>
<protein>
    <submittedName>
        <fullName evidence="2">CRP-like cAMP-binding protein</fullName>
    </submittedName>
</protein>
<dbReference type="PROSITE" id="PS50042">
    <property type="entry name" value="CNMP_BINDING_3"/>
    <property type="match status" value="1"/>
</dbReference>
<dbReference type="Gene3D" id="2.60.120.10">
    <property type="entry name" value="Jelly Rolls"/>
    <property type="match status" value="1"/>
</dbReference>
<dbReference type="RefSeq" id="WP_184498694.1">
    <property type="nucleotide sequence ID" value="NZ_JACIJO010000007.1"/>
</dbReference>
<accession>A0A841N303</accession>
<sequence>MTDLITFFKGLTPVSTESLEKFSDLFRPKLLKKGDYFITEGKVATEIGFLEAGIIRAFYRNKEAVEYNKHFFINPCFIGGYASLITGSPNQIIQQALVDCNIQVANFTEVQNLYESCPDLERGARKLAEQFFVQKEQREIEIVLLDAEKRYQLFQKDFPQLEQLIPQYHIASYLGITPTQLSRIRKKISGK</sequence>
<feature type="domain" description="Cyclic nucleotide-binding" evidence="1">
    <location>
        <begin position="10"/>
        <end position="122"/>
    </location>
</feature>
<evidence type="ECO:0000313" key="3">
    <source>
        <dbReference type="Proteomes" id="UP000588604"/>
    </source>
</evidence>
<comment type="caution">
    <text evidence="2">The sequence shown here is derived from an EMBL/GenBank/DDBJ whole genome shotgun (WGS) entry which is preliminary data.</text>
</comment>
<dbReference type="Proteomes" id="UP000588604">
    <property type="component" value="Unassembled WGS sequence"/>
</dbReference>
<dbReference type="InterPro" id="IPR014710">
    <property type="entry name" value="RmlC-like_jellyroll"/>
</dbReference>
<organism evidence="2 3">
    <name type="scientific">Algoriphagus iocasae</name>
    <dbReference type="NCBI Taxonomy" id="1836499"/>
    <lineage>
        <taxon>Bacteria</taxon>
        <taxon>Pseudomonadati</taxon>
        <taxon>Bacteroidota</taxon>
        <taxon>Cytophagia</taxon>
        <taxon>Cytophagales</taxon>
        <taxon>Cyclobacteriaceae</taxon>
        <taxon>Algoriphagus</taxon>
    </lineage>
</organism>
<proteinExistence type="predicted"/>
<evidence type="ECO:0000313" key="2">
    <source>
        <dbReference type="EMBL" id="MBB6329015.1"/>
    </source>
</evidence>
<reference evidence="2 3" key="1">
    <citation type="submission" date="2020-08" db="EMBL/GenBank/DDBJ databases">
        <title>Genomic Encyclopedia of Type Strains, Phase IV (KMG-IV): sequencing the most valuable type-strain genomes for metagenomic binning, comparative biology and taxonomic classification.</title>
        <authorList>
            <person name="Goeker M."/>
        </authorList>
    </citation>
    <scope>NUCLEOTIDE SEQUENCE [LARGE SCALE GENOMIC DNA]</scope>
    <source>
        <strain evidence="2 3">DSM 102044</strain>
    </source>
</reference>
<dbReference type="SUPFAM" id="SSF51206">
    <property type="entry name" value="cAMP-binding domain-like"/>
    <property type="match status" value="1"/>
</dbReference>